<dbReference type="GO" id="GO:0016887">
    <property type="term" value="F:ATP hydrolysis activity"/>
    <property type="evidence" value="ECO:0007669"/>
    <property type="project" value="InterPro"/>
</dbReference>
<organism evidence="6 7">
    <name type="scientific">Armatimonas rosea</name>
    <dbReference type="NCBI Taxonomy" id="685828"/>
    <lineage>
        <taxon>Bacteria</taxon>
        <taxon>Bacillati</taxon>
        <taxon>Armatimonadota</taxon>
        <taxon>Armatimonadia</taxon>
        <taxon>Armatimonadales</taxon>
        <taxon>Armatimonadaceae</taxon>
        <taxon>Armatimonas</taxon>
    </lineage>
</organism>
<dbReference type="SUPFAM" id="SSF52540">
    <property type="entry name" value="P-loop containing nucleoside triphosphate hydrolases"/>
    <property type="match status" value="1"/>
</dbReference>
<evidence type="ECO:0000259" key="5">
    <source>
        <dbReference type="PROSITE" id="PS50893"/>
    </source>
</evidence>
<dbReference type="EMBL" id="JACHGW010000001">
    <property type="protein sequence ID" value="MBB6048325.1"/>
    <property type="molecule type" value="Genomic_DNA"/>
</dbReference>
<sequence>MQLSAQSIRVSSLLQELTLSLSEGQLTGIIGPNGAGKTTLLRCLSGDLAVHAGEIVLAGIPLQRWSSHERAERLAYLPQSTSVTFAFTVEELVGLRARSEELREQALDTMELPALRERPLTSLSGGEQRRAAIARVLAQGAPCLLLDEPLTHLDPRYQRRLLLYLQAHCQQGGSAALVLHDLRLARKWCDRLALLVGGGLLAEGTPEELLTTKVLEEVFGVPGSFLA</sequence>
<proteinExistence type="predicted"/>
<comment type="caution">
    <text evidence="6">The sequence shown here is derived from an EMBL/GenBank/DDBJ whole genome shotgun (WGS) entry which is preliminary data.</text>
</comment>
<dbReference type="PROSITE" id="PS00211">
    <property type="entry name" value="ABC_TRANSPORTER_1"/>
    <property type="match status" value="1"/>
</dbReference>
<feature type="domain" description="ABC transporter" evidence="5">
    <location>
        <begin position="3"/>
        <end position="222"/>
    </location>
</feature>
<evidence type="ECO:0000313" key="7">
    <source>
        <dbReference type="Proteomes" id="UP000520814"/>
    </source>
</evidence>
<dbReference type="InterPro" id="IPR003439">
    <property type="entry name" value="ABC_transporter-like_ATP-bd"/>
</dbReference>
<keyword evidence="1" id="KW-0813">Transport</keyword>
<dbReference type="Pfam" id="PF00005">
    <property type="entry name" value="ABC_tran"/>
    <property type="match status" value="1"/>
</dbReference>
<evidence type="ECO:0000256" key="3">
    <source>
        <dbReference type="ARBA" id="ARBA00022840"/>
    </source>
</evidence>
<dbReference type="SMART" id="SM00382">
    <property type="entry name" value="AAA"/>
    <property type="match status" value="1"/>
</dbReference>
<keyword evidence="2" id="KW-0547">Nucleotide-binding</keyword>
<protein>
    <submittedName>
        <fullName evidence="6">Iron complex transport system ATP-binding protein</fullName>
    </submittedName>
</protein>
<dbReference type="InterPro" id="IPR003593">
    <property type="entry name" value="AAA+_ATPase"/>
</dbReference>
<dbReference type="CDD" id="cd03214">
    <property type="entry name" value="ABC_Iron-Siderophores_B12_Hemin"/>
    <property type="match status" value="1"/>
</dbReference>
<reference evidence="6 7" key="1">
    <citation type="submission" date="2020-08" db="EMBL/GenBank/DDBJ databases">
        <title>Genomic Encyclopedia of Type Strains, Phase IV (KMG-IV): sequencing the most valuable type-strain genomes for metagenomic binning, comparative biology and taxonomic classification.</title>
        <authorList>
            <person name="Goeker M."/>
        </authorList>
    </citation>
    <scope>NUCLEOTIDE SEQUENCE [LARGE SCALE GENOMIC DNA]</scope>
    <source>
        <strain evidence="6 7">DSM 23562</strain>
    </source>
</reference>
<evidence type="ECO:0000256" key="4">
    <source>
        <dbReference type="ARBA" id="ARBA00022967"/>
    </source>
</evidence>
<accession>A0A7W9SL41</accession>
<dbReference type="GO" id="GO:0005524">
    <property type="term" value="F:ATP binding"/>
    <property type="evidence" value="ECO:0007669"/>
    <property type="project" value="UniProtKB-KW"/>
</dbReference>
<dbReference type="InterPro" id="IPR027417">
    <property type="entry name" value="P-loop_NTPase"/>
</dbReference>
<evidence type="ECO:0000256" key="2">
    <source>
        <dbReference type="ARBA" id="ARBA00022741"/>
    </source>
</evidence>
<dbReference type="AlphaFoldDB" id="A0A7W9SL41"/>
<dbReference type="PANTHER" id="PTHR42794:SF1">
    <property type="entry name" value="HEMIN IMPORT ATP-BINDING PROTEIN HMUV"/>
    <property type="match status" value="1"/>
</dbReference>
<dbReference type="InterPro" id="IPR017871">
    <property type="entry name" value="ABC_transporter-like_CS"/>
</dbReference>
<keyword evidence="7" id="KW-1185">Reference proteome</keyword>
<dbReference type="PANTHER" id="PTHR42794">
    <property type="entry name" value="HEMIN IMPORT ATP-BINDING PROTEIN HMUV"/>
    <property type="match status" value="1"/>
</dbReference>
<keyword evidence="3 6" id="KW-0067">ATP-binding</keyword>
<keyword evidence="4" id="KW-1278">Translocase</keyword>
<evidence type="ECO:0000313" key="6">
    <source>
        <dbReference type="EMBL" id="MBB6048325.1"/>
    </source>
</evidence>
<dbReference type="Proteomes" id="UP000520814">
    <property type="component" value="Unassembled WGS sequence"/>
</dbReference>
<name>A0A7W9SL41_ARMRO</name>
<evidence type="ECO:0000256" key="1">
    <source>
        <dbReference type="ARBA" id="ARBA00022448"/>
    </source>
</evidence>
<dbReference type="RefSeq" id="WP_184191814.1">
    <property type="nucleotide sequence ID" value="NZ_JACHGW010000001.1"/>
</dbReference>
<dbReference type="Gene3D" id="3.40.50.300">
    <property type="entry name" value="P-loop containing nucleotide triphosphate hydrolases"/>
    <property type="match status" value="1"/>
</dbReference>
<dbReference type="PROSITE" id="PS50893">
    <property type="entry name" value="ABC_TRANSPORTER_2"/>
    <property type="match status" value="1"/>
</dbReference>
<gene>
    <name evidence="6" type="ORF">HNQ39_000087</name>
</gene>